<comment type="similarity">
    <text evidence="2 7">Belongs to the major facilitator superfamily. Sugar transporter (TC 2.A.1.1) family.</text>
</comment>
<gene>
    <name evidence="11" type="ORF">ALQ86_02406</name>
    <name evidence="10" type="ORF">PSE10A_31550</name>
</gene>
<reference evidence="11 12" key="1">
    <citation type="submission" date="2018-08" db="EMBL/GenBank/DDBJ databases">
        <title>Recombination of ecologically and evolutionarily significant loci maintains genetic cohesion in the Pseudomonas syringae species complex.</title>
        <authorList>
            <person name="Dillon M."/>
            <person name="Thakur S."/>
            <person name="Almeida R.N.D."/>
            <person name="Weir B.S."/>
            <person name="Guttman D.S."/>
        </authorList>
    </citation>
    <scope>NUCLEOTIDE SEQUENCE [LARGE SCALE GENOMIC DNA]</scope>
    <source>
        <strain evidence="11 12">ICMP 8636</strain>
    </source>
</reference>
<comment type="caution">
    <text evidence="11">The sequence shown here is derived from an EMBL/GenBank/DDBJ whole genome shotgun (WGS) entry which is preliminary data.</text>
</comment>
<evidence type="ECO:0000313" key="10">
    <source>
        <dbReference type="EMBL" id="GFZ60644.1"/>
    </source>
</evidence>
<dbReference type="GO" id="GO:0022857">
    <property type="term" value="F:transmembrane transporter activity"/>
    <property type="evidence" value="ECO:0007669"/>
    <property type="project" value="InterPro"/>
</dbReference>
<feature type="transmembrane region" description="Helical" evidence="8">
    <location>
        <begin position="383"/>
        <end position="403"/>
    </location>
</feature>
<feature type="transmembrane region" description="Helical" evidence="8">
    <location>
        <begin position="173"/>
        <end position="195"/>
    </location>
</feature>
<dbReference type="Gene3D" id="1.20.1250.20">
    <property type="entry name" value="MFS general substrate transporter like domains"/>
    <property type="match status" value="1"/>
</dbReference>
<evidence type="ECO:0000313" key="11">
    <source>
        <dbReference type="EMBL" id="RML95585.1"/>
    </source>
</evidence>
<comment type="subcellular location">
    <subcellularLocation>
        <location evidence="1">Membrane</location>
        <topology evidence="1">Multi-pass membrane protein</topology>
    </subcellularLocation>
</comment>
<keyword evidence="4 8" id="KW-0812">Transmembrane</keyword>
<dbReference type="Proteomes" id="UP000630864">
    <property type="component" value="Unassembled WGS sequence"/>
</dbReference>
<dbReference type="InterPro" id="IPR020846">
    <property type="entry name" value="MFS_dom"/>
</dbReference>
<feature type="transmembrane region" description="Helical" evidence="8">
    <location>
        <begin position="415"/>
        <end position="438"/>
    </location>
</feature>
<dbReference type="PANTHER" id="PTHR48020">
    <property type="entry name" value="PROTON MYO-INOSITOL COTRANSPORTER"/>
    <property type="match status" value="1"/>
</dbReference>
<dbReference type="PROSITE" id="PS00217">
    <property type="entry name" value="SUGAR_TRANSPORT_2"/>
    <property type="match status" value="1"/>
</dbReference>
<dbReference type="PANTHER" id="PTHR48020:SF12">
    <property type="entry name" value="PROTON MYO-INOSITOL COTRANSPORTER"/>
    <property type="match status" value="1"/>
</dbReference>
<dbReference type="AlphaFoldDB" id="A0A3M3A621"/>
<dbReference type="SUPFAM" id="SSF103473">
    <property type="entry name" value="MFS general substrate transporter"/>
    <property type="match status" value="1"/>
</dbReference>
<feature type="transmembrane region" description="Helical" evidence="8">
    <location>
        <begin position="351"/>
        <end position="376"/>
    </location>
</feature>
<dbReference type="PROSITE" id="PS50850">
    <property type="entry name" value="MFS"/>
    <property type="match status" value="1"/>
</dbReference>
<dbReference type="InterPro" id="IPR050814">
    <property type="entry name" value="Myo-inositol_Transporter"/>
</dbReference>
<evidence type="ECO:0000313" key="12">
    <source>
        <dbReference type="Proteomes" id="UP000272627"/>
    </source>
</evidence>
<dbReference type="GO" id="GO:0016020">
    <property type="term" value="C:membrane"/>
    <property type="evidence" value="ECO:0007669"/>
    <property type="project" value="UniProtKB-SubCell"/>
</dbReference>
<dbReference type="EMBL" id="BMZW01000017">
    <property type="protein sequence ID" value="GFZ60644.1"/>
    <property type="molecule type" value="Genomic_DNA"/>
</dbReference>
<feature type="transmembrane region" description="Helical" evidence="8">
    <location>
        <begin position="480"/>
        <end position="500"/>
    </location>
</feature>
<evidence type="ECO:0000256" key="3">
    <source>
        <dbReference type="ARBA" id="ARBA00022448"/>
    </source>
</evidence>
<evidence type="ECO:0000256" key="6">
    <source>
        <dbReference type="ARBA" id="ARBA00023136"/>
    </source>
</evidence>
<dbReference type="PRINTS" id="PR00171">
    <property type="entry name" value="SUGRTRNSPORT"/>
</dbReference>
<organism evidence="11 12">
    <name type="scientific">Pseudomonas amygdali pv. eriobotryae</name>
    <dbReference type="NCBI Taxonomy" id="129137"/>
    <lineage>
        <taxon>Bacteria</taxon>
        <taxon>Pseudomonadati</taxon>
        <taxon>Pseudomonadota</taxon>
        <taxon>Gammaproteobacteria</taxon>
        <taxon>Pseudomonadales</taxon>
        <taxon>Pseudomonadaceae</taxon>
        <taxon>Pseudomonas</taxon>
        <taxon>Pseudomonas amygdali</taxon>
    </lineage>
</organism>
<feature type="transmembrane region" description="Helical" evidence="8">
    <location>
        <begin position="207"/>
        <end position="227"/>
    </location>
</feature>
<evidence type="ECO:0000256" key="4">
    <source>
        <dbReference type="ARBA" id="ARBA00022692"/>
    </source>
</evidence>
<dbReference type="InterPro" id="IPR003663">
    <property type="entry name" value="Sugar/inositol_transpt"/>
</dbReference>
<evidence type="ECO:0000256" key="2">
    <source>
        <dbReference type="ARBA" id="ARBA00010992"/>
    </source>
</evidence>
<sequence length="532" mass="57721">MRGEGLAIGRNTAALKSEVFQQAENTFAIQAFFFRFDASSLTPTERTNNFNKVDLMSDSPATGNASSRILWRIAAITTMGSLGFGYDTGVISGALPFMTLEPARGGLGLTPMSEGLVASALIFGGAFGALFAGQLSDRYGRLSVLKALALLFAIGALGTACSPDLTTMLITRFILGIAVGGASSTVPVLIAELAAPEHRGRLVCQSELMIVSGQCLAYVASAVLAHLFDSPIIWRYMLAIALIPALLLYVGMYFVPVSPRWLVSKGRIDDAKATLSGIRDTQREVDREMKEIIAQHKLEKKHSGVWSKLKEPWMLKLLVMGIGLGFVIQFTGVNAFMYYTPMILKETGMGTNAALIATIGNGVVAVIATLIGMWIINRMGRRTMLLLGLTVVVCAQVFLGVVLNFMPHSLMQSYLALSGVLVFLLFMQMCIGPVYWLLMSELFPTHARGLMNGIAVGIFWIFNAIVALLFPILLGVMGGMTFFLFAVINIGSIVFCTLWLPETKGLSLEQIEEMMEQRLGGSHRKQVPARAY</sequence>
<feature type="transmembrane region" description="Helical" evidence="8">
    <location>
        <begin position="450"/>
        <end position="474"/>
    </location>
</feature>
<evidence type="ECO:0000256" key="7">
    <source>
        <dbReference type="RuleBase" id="RU003346"/>
    </source>
</evidence>
<keyword evidence="6 8" id="KW-0472">Membrane</keyword>
<proteinExistence type="inferred from homology"/>
<dbReference type="Pfam" id="PF00083">
    <property type="entry name" value="Sugar_tr"/>
    <property type="match status" value="1"/>
</dbReference>
<dbReference type="InterPro" id="IPR005828">
    <property type="entry name" value="MFS_sugar_transport-like"/>
</dbReference>
<feature type="domain" description="Major facilitator superfamily (MFS) profile" evidence="9">
    <location>
        <begin position="73"/>
        <end position="504"/>
    </location>
</feature>
<dbReference type="InterPro" id="IPR005829">
    <property type="entry name" value="Sugar_transporter_CS"/>
</dbReference>
<dbReference type="EMBL" id="RBOA01000453">
    <property type="protein sequence ID" value="RML95585.1"/>
    <property type="molecule type" value="Genomic_DNA"/>
</dbReference>
<evidence type="ECO:0000259" key="9">
    <source>
        <dbReference type="PROSITE" id="PS50850"/>
    </source>
</evidence>
<dbReference type="Proteomes" id="UP000272627">
    <property type="component" value="Unassembled WGS sequence"/>
</dbReference>
<evidence type="ECO:0000256" key="5">
    <source>
        <dbReference type="ARBA" id="ARBA00022989"/>
    </source>
</evidence>
<dbReference type="NCBIfam" id="TIGR00879">
    <property type="entry name" value="SP"/>
    <property type="match status" value="1"/>
</dbReference>
<feature type="transmembrane region" description="Helical" evidence="8">
    <location>
        <begin position="115"/>
        <end position="132"/>
    </location>
</feature>
<feature type="transmembrane region" description="Helical" evidence="8">
    <location>
        <begin position="69"/>
        <end position="95"/>
    </location>
</feature>
<evidence type="ECO:0000256" key="8">
    <source>
        <dbReference type="SAM" id="Phobius"/>
    </source>
</evidence>
<dbReference type="InterPro" id="IPR036259">
    <property type="entry name" value="MFS_trans_sf"/>
</dbReference>
<feature type="transmembrane region" description="Helical" evidence="8">
    <location>
        <begin position="317"/>
        <end position="339"/>
    </location>
</feature>
<reference evidence="10" key="2">
    <citation type="submission" date="2020-09" db="EMBL/GenBank/DDBJ databases">
        <title>Pseudomonas syringae pv. eriobotryae genome sequence causing loquat canker disease.</title>
        <authorList>
            <person name="Fukuda S."/>
            <person name="Tashiro H."/>
            <person name="Nagano Y."/>
        </authorList>
    </citation>
    <scope>NUCLEOTIDE SEQUENCE</scope>
    <source>
        <strain evidence="10">AM001</strain>
    </source>
</reference>
<name>A0A3M3A621_PSEA0</name>
<feature type="transmembrane region" description="Helical" evidence="8">
    <location>
        <begin position="233"/>
        <end position="255"/>
    </location>
</feature>
<feature type="transmembrane region" description="Helical" evidence="8">
    <location>
        <begin position="144"/>
        <end position="161"/>
    </location>
</feature>
<keyword evidence="5 8" id="KW-1133">Transmembrane helix</keyword>
<evidence type="ECO:0000256" key="1">
    <source>
        <dbReference type="ARBA" id="ARBA00004141"/>
    </source>
</evidence>
<accession>A0A3M3A621</accession>
<keyword evidence="3 7" id="KW-0813">Transport</keyword>
<protein>
    <submittedName>
        <fullName evidence="10 11">MFS transporter</fullName>
    </submittedName>
</protein>